<dbReference type="PANTHER" id="PTHR39430">
    <property type="entry name" value="MEMBRANE-ASSOCIATED PROTEASE-RELATED"/>
    <property type="match status" value="1"/>
</dbReference>
<keyword evidence="1" id="KW-1133">Transmembrane helix</keyword>
<sequence>MIWTKWGISLGKAAMCIAVAFFIAAVLMIPAGVVLMALNGGDLNGIMEEADELNATNIVFGIVQAVAFITAVILMYTAFERKKGWPLGWKEKKLASNFIVGSSAGIILITCSFLLIWVYRGIAVTESVPITSFLNHFLGCMLLFLFVAVSEELFSRGYVYGLLKQQFSARAAAIGSALVFTILHSLNPGMFEQPFPVINLFLVGILFALCREFTGGLWVPIGLHFTWNLFQGNIYGFAVSGTTGQSMMILDVQEGLLAGGTFGAEGSFMTTVVLAAAAAVVWIAGTSARTPQTLPISASSDRIDQ</sequence>
<protein>
    <submittedName>
        <fullName evidence="3">CPBP family intramembrane glutamic endopeptidase</fullName>
        <ecNumber evidence="3">3.4.-.-</ecNumber>
    </submittedName>
</protein>
<feature type="transmembrane region" description="Helical" evidence="1">
    <location>
        <begin position="58"/>
        <end position="77"/>
    </location>
</feature>
<accession>A0ABW5P919</accession>
<comment type="caution">
    <text evidence="3">The sequence shown here is derived from an EMBL/GenBank/DDBJ whole genome shotgun (WGS) entry which is preliminary data.</text>
</comment>
<feature type="transmembrane region" description="Helical" evidence="1">
    <location>
        <begin position="217"/>
        <end position="238"/>
    </location>
</feature>
<dbReference type="RefSeq" id="WP_377600300.1">
    <property type="nucleotide sequence ID" value="NZ_JBHUME010000003.1"/>
</dbReference>
<organism evidence="3 4">
    <name type="scientific">Paenibacillus gansuensis</name>
    <dbReference type="NCBI Taxonomy" id="306542"/>
    <lineage>
        <taxon>Bacteria</taxon>
        <taxon>Bacillati</taxon>
        <taxon>Bacillota</taxon>
        <taxon>Bacilli</taxon>
        <taxon>Bacillales</taxon>
        <taxon>Paenibacillaceae</taxon>
        <taxon>Paenibacillus</taxon>
    </lineage>
</organism>
<evidence type="ECO:0000256" key="1">
    <source>
        <dbReference type="SAM" id="Phobius"/>
    </source>
</evidence>
<feature type="transmembrane region" description="Helical" evidence="1">
    <location>
        <begin position="169"/>
        <end position="187"/>
    </location>
</feature>
<dbReference type="EMBL" id="JBHUME010000003">
    <property type="protein sequence ID" value="MFD2611534.1"/>
    <property type="molecule type" value="Genomic_DNA"/>
</dbReference>
<dbReference type="InterPro" id="IPR003675">
    <property type="entry name" value="Rce1/LyrA-like_dom"/>
</dbReference>
<feature type="transmembrane region" description="Helical" evidence="1">
    <location>
        <begin position="12"/>
        <end position="38"/>
    </location>
</feature>
<feature type="transmembrane region" description="Helical" evidence="1">
    <location>
        <begin position="98"/>
        <end position="118"/>
    </location>
</feature>
<dbReference type="PANTHER" id="PTHR39430:SF1">
    <property type="entry name" value="PROTEASE"/>
    <property type="match status" value="1"/>
</dbReference>
<feature type="transmembrane region" description="Helical" evidence="1">
    <location>
        <begin position="130"/>
        <end position="149"/>
    </location>
</feature>
<keyword evidence="1" id="KW-0812">Transmembrane</keyword>
<dbReference type="Proteomes" id="UP001597541">
    <property type="component" value="Unassembled WGS sequence"/>
</dbReference>
<evidence type="ECO:0000313" key="4">
    <source>
        <dbReference type="Proteomes" id="UP001597541"/>
    </source>
</evidence>
<keyword evidence="1" id="KW-0472">Membrane</keyword>
<feature type="transmembrane region" description="Helical" evidence="1">
    <location>
        <begin position="193"/>
        <end position="210"/>
    </location>
</feature>
<evidence type="ECO:0000313" key="3">
    <source>
        <dbReference type="EMBL" id="MFD2611534.1"/>
    </source>
</evidence>
<name>A0ABW5P919_9BACL</name>
<dbReference type="GO" id="GO:0016787">
    <property type="term" value="F:hydrolase activity"/>
    <property type="evidence" value="ECO:0007669"/>
    <property type="project" value="UniProtKB-KW"/>
</dbReference>
<keyword evidence="4" id="KW-1185">Reference proteome</keyword>
<gene>
    <name evidence="3" type="ORF">ACFSUF_03755</name>
</gene>
<dbReference type="EC" id="3.4.-.-" evidence="3"/>
<reference evidence="4" key="1">
    <citation type="journal article" date="2019" name="Int. J. Syst. Evol. Microbiol.">
        <title>The Global Catalogue of Microorganisms (GCM) 10K type strain sequencing project: providing services to taxonomists for standard genome sequencing and annotation.</title>
        <authorList>
            <consortium name="The Broad Institute Genomics Platform"/>
            <consortium name="The Broad Institute Genome Sequencing Center for Infectious Disease"/>
            <person name="Wu L."/>
            <person name="Ma J."/>
        </authorList>
    </citation>
    <scope>NUCLEOTIDE SEQUENCE [LARGE SCALE GENOMIC DNA]</scope>
    <source>
        <strain evidence="4">KCTC 3950</strain>
    </source>
</reference>
<feature type="domain" description="CAAX prenyl protease 2/Lysostaphin resistance protein A-like" evidence="2">
    <location>
        <begin position="137"/>
        <end position="230"/>
    </location>
</feature>
<evidence type="ECO:0000259" key="2">
    <source>
        <dbReference type="Pfam" id="PF02517"/>
    </source>
</evidence>
<keyword evidence="3" id="KW-0378">Hydrolase</keyword>
<dbReference type="Pfam" id="PF02517">
    <property type="entry name" value="Rce1-like"/>
    <property type="match status" value="1"/>
</dbReference>
<proteinExistence type="predicted"/>
<feature type="transmembrane region" description="Helical" evidence="1">
    <location>
        <begin position="266"/>
        <end position="285"/>
    </location>
</feature>